<reference evidence="3 4" key="1">
    <citation type="journal article" date="2015" name="Nat. Commun.">
        <title>Lucilia cuprina genome unlocks parasitic fly biology to underpin future interventions.</title>
        <authorList>
            <person name="Anstead C.A."/>
            <person name="Korhonen P.K."/>
            <person name="Young N.D."/>
            <person name="Hall R.S."/>
            <person name="Jex A.R."/>
            <person name="Murali S.C."/>
            <person name="Hughes D.S."/>
            <person name="Lee S.F."/>
            <person name="Perry T."/>
            <person name="Stroehlein A.J."/>
            <person name="Ansell B.R."/>
            <person name="Breugelmans B."/>
            <person name="Hofmann A."/>
            <person name="Qu J."/>
            <person name="Dugan S."/>
            <person name="Lee S.L."/>
            <person name="Chao H."/>
            <person name="Dinh H."/>
            <person name="Han Y."/>
            <person name="Doddapaneni H.V."/>
            <person name="Worley K.C."/>
            <person name="Muzny D.M."/>
            <person name="Ioannidis P."/>
            <person name="Waterhouse R.M."/>
            <person name="Zdobnov E.M."/>
            <person name="James P.J."/>
            <person name="Bagnall N.H."/>
            <person name="Kotze A.C."/>
            <person name="Gibbs R.A."/>
            <person name="Richards S."/>
            <person name="Batterham P."/>
            <person name="Gasser R.B."/>
        </authorList>
    </citation>
    <scope>NUCLEOTIDE SEQUENCE [LARGE SCALE GENOMIC DNA]</scope>
    <source>
        <strain evidence="3 4">LS</strain>
        <tissue evidence="3">Full body</tissue>
    </source>
</reference>
<proteinExistence type="inferred from homology"/>
<dbReference type="GO" id="GO:0016192">
    <property type="term" value="P:vesicle-mediated transport"/>
    <property type="evidence" value="ECO:0007669"/>
    <property type="project" value="InterPro"/>
</dbReference>
<dbReference type="SUPFAM" id="SSF56815">
    <property type="entry name" value="Sec1/munc18-like (SM) proteins"/>
    <property type="match status" value="1"/>
</dbReference>
<evidence type="ECO:0000313" key="4">
    <source>
        <dbReference type="Proteomes" id="UP000037069"/>
    </source>
</evidence>
<feature type="region of interest" description="Disordered" evidence="2">
    <location>
        <begin position="158"/>
        <end position="219"/>
    </location>
</feature>
<dbReference type="EMBL" id="JRES01000177">
    <property type="protein sequence ID" value="KNC33570.1"/>
    <property type="molecule type" value="Genomic_DNA"/>
</dbReference>
<evidence type="ECO:0000256" key="2">
    <source>
        <dbReference type="SAM" id="MobiDB-lite"/>
    </source>
</evidence>
<gene>
    <name evidence="3" type="ORF">FF38_03372</name>
</gene>
<dbReference type="PANTHER" id="PTHR11679">
    <property type="entry name" value="VESICLE PROTEIN SORTING-ASSOCIATED"/>
    <property type="match status" value="1"/>
</dbReference>
<comment type="similarity">
    <text evidence="1">Belongs to the STXBP/unc-18/SEC1 family.</text>
</comment>
<protein>
    <submittedName>
        <fullName evidence="3">Uncharacterized protein</fullName>
    </submittedName>
</protein>
<keyword evidence="4" id="KW-1185">Reference proteome</keyword>
<evidence type="ECO:0000313" key="3">
    <source>
        <dbReference type="EMBL" id="KNC33570.1"/>
    </source>
</evidence>
<dbReference type="InterPro" id="IPR027482">
    <property type="entry name" value="Sec1-like_dom2"/>
</dbReference>
<dbReference type="STRING" id="7375.A0A0L0CMP2"/>
<accession>A0A0L0CMP2</accession>
<dbReference type="InterPro" id="IPR001619">
    <property type="entry name" value="Sec1-like"/>
</dbReference>
<comment type="caution">
    <text evidence="3">The sequence shown here is derived from an EMBL/GenBank/DDBJ whole genome shotgun (WGS) entry which is preliminary data.</text>
</comment>
<sequence length="219" mass="23914">MNLLVLSNSLYTFGGLDTNCLLYNPSCQNLALSKAENIAQNLASLCQTLKINPYIRFTARWKITRNNAYPALIAKQAAQMVERQCSSYNKQPTLLILDRSVDLTAPLRHEFEFQALALDVLENRFKPIKTLQDYEYLETKALASFCCLARFLSTTSVSGRVSSSSSSSSSISYSDSDSDSESSLTFSSWGISSSSSSSISSSSLPLSSSSSPSISSKRS</sequence>
<dbReference type="AlphaFoldDB" id="A0A0L0CMP2"/>
<dbReference type="Gene3D" id="3.40.50.1910">
    <property type="match status" value="1"/>
</dbReference>
<dbReference type="Pfam" id="PF00995">
    <property type="entry name" value="Sec1"/>
    <property type="match status" value="1"/>
</dbReference>
<dbReference type="Proteomes" id="UP000037069">
    <property type="component" value="Unassembled WGS sequence"/>
</dbReference>
<evidence type="ECO:0000256" key="1">
    <source>
        <dbReference type="ARBA" id="ARBA00009884"/>
    </source>
</evidence>
<name>A0A0L0CMP2_LUCCU</name>
<organism evidence="3 4">
    <name type="scientific">Lucilia cuprina</name>
    <name type="common">Green bottle fly</name>
    <name type="synonym">Australian sheep blowfly</name>
    <dbReference type="NCBI Taxonomy" id="7375"/>
    <lineage>
        <taxon>Eukaryota</taxon>
        <taxon>Metazoa</taxon>
        <taxon>Ecdysozoa</taxon>
        <taxon>Arthropoda</taxon>
        <taxon>Hexapoda</taxon>
        <taxon>Insecta</taxon>
        <taxon>Pterygota</taxon>
        <taxon>Neoptera</taxon>
        <taxon>Endopterygota</taxon>
        <taxon>Diptera</taxon>
        <taxon>Brachycera</taxon>
        <taxon>Muscomorpha</taxon>
        <taxon>Oestroidea</taxon>
        <taxon>Calliphoridae</taxon>
        <taxon>Luciliinae</taxon>
        <taxon>Lucilia</taxon>
    </lineage>
</organism>
<dbReference type="InterPro" id="IPR036045">
    <property type="entry name" value="Sec1-like_sf"/>
</dbReference>